<proteinExistence type="predicted"/>
<dbReference type="PROSITE" id="PS51658">
    <property type="entry name" value="BFN"/>
    <property type="match status" value="1"/>
</dbReference>
<accession>S5DPT8</accession>
<dbReference type="SUPFAM" id="SSF103256">
    <property type="entry name" value="Hypothetical protein TM0160"/>
    <property type="match status" value="1"/>
</dbReference>
<dbReference type="PANTHER" id="PTHR15160:SF1">
    <property type="entry name" value="VON HIPPEL-LINDAU DISEASE TUMOR SUPPRESSOR"/>
    <property type="match status" value="1"/>
</dbReference>
<dbReference type="PANTHER" id="PTHR15160">
    <property type="entry name" value="VON HIPPEL-LINDAU PROTEIN"/>
    <property type="match status" value="1"/>
</dbReference>
<dbReference type="InterPro" id="IPR036104">
    <property type="entry name" value="BFN_sf"/>
</dbReference>
<dbReference type="InterPro" id="IPR003729">
    <property type="entry name" value="Bi_nuclease_dom"/>
</dbReference>
<dbReference type="Gene3D" id="3.10.690.10">
    <property type="entry name" value="Bifunctional nuclease domain"/>
    <property type="match status" value="1"/>
</dbReference>
<dbReference type="GO" id="GO:0004518">
    <property type="term" value="F:nuclease activity"/>
    <property type="evidence" value="ECO:0007669"/>
    <property type="project" value="InterPro"/>
</dbReference>
<organism evidence="2">
    <name type="scientific">Candidatus Actinomarina minuta</name>
    <dbReference type="NCBI Taxonomy" id="1389454"/>
    <lineage>
        <taxon>Bacteria</taxon>
        <taxon>Bacillati</taxon>
        <taxon>Actinomycetota</taxon>
        <taxon>Actinomycetes</taxon>
        <taxon>Candidatus Actinomarinidae</taxon>
        <taxon>Candidatus Actinomarinales</taxon>
        <taxon>Candidatus Actinomarineae</taxon>
        <taxon>Candidatus Actinomarinaceae</taxon>
        <taxon>Candidatus Actinomarina</taxon>
    </lineage>
</organism>
<evidence type="ECO:0000313" key="2">
    <source>
        <dbReference type="EMBL" id="AGQ19618.1"/>
    </source>
</evidence>
<dbReference type="AlphaFoldDB" id="S5DPT8"/>
<protein>
    <submittedName>
        <fullName evidence="2">Uncharacterized conserved protein</fullName>
    </submittedName>
</protein>
<feature type="domain" description="BFN" evidence="1">
    <location>
        <begin position="4"/>
        <end position="135"/>
    </location>
</feature>
<name>S5DPT8_9ACTN</name>
<reference evidence="2" key="1">
    <citation type="journal article" date="2013" name="Sci. Rep.">
        <title>Metagenomics uncovers a new group of low GC and ultra-small marine Actinobacteria.</title>
        <authorList>
            <person name="Ghai R."/>
            <person name="Mizuno C.M."/>
            <person name="Picazo A."/>
            <person name="Camacho A."/>
            <person name="Rodriguez-Valera F."/>
        </authorList>
    </citation>
    <scope>NUCLEOTIDE SEQUENCE</scope>
</reference>
<evidence type="ECO:0000259" key="1">
    <source>
        <dbReference type="PROSITE" id="PS51658"/>
    </source>
</evidence>
<sequence>MSNKISVEVSSIRLEEETETPIMLLQKPNTNKVLPIWIGTIEAVSIAYAQEGFVHPRPQTHDLLLNILDSLNAKILEVSITDIHDKTYFAEIKLSTHEGELTLSSRPSDAIALALRSSAEIFVENSVFNDNYIEIYDEDKVDIDEFSQFIDNVSPEDFS</sequence>
<dbReference type="EMBL" id="KC811137">
    <property type="protein sequence ID" value="AGQ19618.1"/>
    <property type="molecule type" value="Genomic_DNA"/>
</dbReference>
<dbReference type="Pfam" id="PF02577">
    <property type="entry name" value="BFN_dom"/>
    <property type="match status" value="1"/>
</dbReference>